<evidence type="ECO:0000256" key="9">
    <source>
        <dbReference type="ARBA" id="ARBA00023163"/>
    </source>
</evidence>
<keyword evidence="8 12" id="KW-0238">DNA-binding</keyword>
<evidence type="ECO:0000313" key="16">
    <source>
        <dbReference type="Proteomes" id="UP000691718"/>
    </source>
</evidence>
<keyword evidence="5" id="KW-0862">Zinc</keyword>
<dbReference type="InterPro" id="IPR026516">
    <property type="entry name" value="THAP1/10"/>
</dbReference>
<comment type="subcellular location">
    <subcellularLocation>
        <location evidence="1">Nucleus</location>
        <location evidence="1">Nucleoplasm</location>
    </subcellularLocation>
</comment>
<evidence type="ECO:0000259" key="14">
    <source>
        <dbReference type="PROSITE" id="PS50950"/>
    </source>
</evidence>
<organism evidence="15 16">
    <name type="scientific">Parnassius apollo</name>
    <name type="common">Apollo butterfly</name>
    <name type="synonym">Papilio apollo</name>
    <dbReference type="NCBI Taxonomy" id="110799"/>
    <lineage>
        <taxon>Eukaryota</taxon>
        <taxon>Metazoa</taxon>
        <taxon>Ecdysozoa</taxon>
        <taxon>Arthropoda</taxon>
        <taxon>Hexapoda</taxon>
        <taxon>Insecta</taxon>
        <taxon>Pterygota</taxon>
        <taxon>Neoptera</taxon>
        <taxon>Endopterygota</taxon>
        <taxon>Lepidoptera</taxon>
        <taxon>Glossata</taxon>
        <taxon>Ditrysia</taxon>
        <taxon>Papilionoidea</taxon>
        <taxon>Papilionidae</taxon>
        <taxon>Parnassiinae</taxon>
        <taxon>Parnassini</taxon>
        <taxon>Parnassius</taxon>
        <taxon>Parnassius</taxon>
    </lineage>
</organism>
<evidence type="ECO:0000256" key="4">
    <source>
        <dbReference type="ARBA" id="ARBA00022771"/>
    </source>
</evidence>
<comment type="caution">
    <text evidence="15">The sequence shown here is derived from an EMBL/GenBank/DDBJ whole genome shotgun (WGS) entry which is preliminary data.</text>
</comment>
<dbReference type="AlphaFoldDB" id="A0A8S3WED7"/>
<proteinExistence type="inferred from homology"/>
<protein>
    <submittedName>
        <fullName evidence="15">(apollo) hypothetical protein</fullName>
    </submittedName>
</protein>
<feature type="domain" description="THAP-type" evidence="14">
    <location>
        <begin position="1"/>
        <end position="56"/>
    </location>
</feature>
<feature type="coiled-coil region" evidence="13">
    <location>
        <begin position="201"/>
        <end position="235"/>
    </location>
</feature>
<evidence type="ECO:0000256" key="6">
    <source>
        <dbReference type="ARBA" id="ARBA00023015"/>
    </source>
</evidence>
<evidence type="ECO:0000256" key="8">
    <source>
        <dbReference type="ARBA" id="ARBA00023125"/>
    </source>
</evidence>
<dbReference type="SMART" id="SM00980">
    <property type="entry name" value="THAP"/>
    <property type="match status" value="1"/>
</dbReference>
<dbReference type="EMBL" id="CAJQZP010000288">
    <property type="protein sequence ID" value="CAG4954238.1"/>
    <property type="molecule type" value="Genomic_DNA"/>
</dbReference>
<dbReference type="PROSITE" id="PS50950">
    <property type="entry name" value="ZF_THAP"/>
    <property type="match status" value="1"/>
</dbReference>
<evidence type="ECO:0000313" key="15">
    <source>
        <dbReference type="EMBL" id="CAG4954238.1"/>
    </source>
</evidence>
<evidence type="ECO:0000256" key="2">
    <source>
        <dbReference type="ARBA" id="ARBA00006177"/>
    </source>
</evidence>
<keyword evidence="11" id="KW-0131">Cell cycle</keyword>
<dbReference type="PANTHER" id="PTHR46600">
    <property type="entry name" value="THAP DOMAIN-CONTAINING"/>
    <property type="match status" value="1"/>
</dbReference>
<accession>A0A8S3WED7</accession>
<evidence type="ECO:0000256" key="3">
    <source>
        <dbReference type="ARBA" id="ARBA00022723"/>
    </source>
</evidence>
<keyword evidence="6" id="KW-0805">Transcription regulation</keyword>
<dbReference type="OrthoDB" id="10044176at2759"/>
<comment type="similarity">
    <text evidence="2">Belongs to the THAP1 family.</text>
</comment>
<keyword evidence="4 12" id="KW-0863">Zinc-finger</keyword>
<keyword evidence="16" id="KW-1185">Reference proteome</keyword>
<evidence type="ECO:0000256" key="12">
    <source>
        <dbReference type="PROSITE-ProRule" id="PRU00309"/>
    </source>
</evidence>
<reference evidence="15" key="1">
    <citation type="submission" date="2021-04" db="EMBL/GenBank/DDBJ databases">
        <authorList>
            <person name="Tunstrom K."/>
        </authorList>
    </citation>
    <scope>NUCLEOTIDE SEQUENCE</scope>
</reference>
<dbReference type="InterPro" id="IPR006612">
    <property type="entry name" value="THAP_Znf"/>
</dbReference>
<keyword evidence="9" id="KW-0804">Transcription</keyword>
<keyword evidence="10" id="KW-0539">Nucleus</keyword>
<evidence type="ECO:0000256" key="10">
    <source>
        <dbReference type="ARBA" id="ARBA00023242"/>
    </source>
</evidence>
<dbReference type="Proteomes" id="UP000691718">
    <property type="component" value="Unassembled WGS sequence"/>
</dbReference>
<evidence type="ECO:0000256" key="11">
    <source>
        <dbReference type="ARBA" id="ARBA00023306"/>
    </source>
</evidence>
<dbReference type="GO" id="GO:0005654">
    <property type="term" value="C:nucleoplasm"/>
    <property type="evidence" value="ECO:0007669"/>
    <property type="project" value="UniProtKB-SubCell"/>
</dbReference>
<evidence type="ECO:0000256" key="1">
    <source>
        <dbReference type="ARBA" id="ARBA00004642"/>
    </source>
</evidence>
<dbReference type="PANTHER" id="PTHR46600:SF1">
    <property type="entry name" value="THAP DOMAIN-CONTAINING PROTEIN 1"/>
    <property type="match status" value="1"/>
</dbReference>
<sequence>MYMDDIRKQWIEITGRKDWIPTKSSTICSQHFNEDDFEVKNSKKRYLKNGAVPHVQVVYIVNDTKDSTLSSRKRTQKNIGNEIINKRAKVQEIVDPILTTSSTVTVMEESASQTIRDVDPVPLNSSTVFMEESVNQPIKDIDPVPTNSSVLMEECSSIAIQVTTDYVKKFQSSVPSFIDSNASTPRKRRLTRITSSKENIIKHQRNQIKRIQAQNRRLKKKIHKMADIINDLEKKFSLKEEQKIICVKRIMRKLKNDAGRSLMQPMGTVVITFASNVLPDHVDLYGWRFVLNQYITPVKQCYNCLSGVWPLSKVL</sequence>
<dbReference type="GO" id="GO:0008270">
    <property type="term" value="F:zinc ion binding"/>
    <property type="evidence" value="ECO:0007669"/>
    <property type="project" value="UniProtKB-KW"/>
</dbReference>
<evidence type="ECO:0000256" key="7">
    <source>
        <dbReference type="ARBA" id="ARBA00023054"/>
    </source>
</evidence>
<evidence type="ECO:0000256" key="13">
    <source>
        <dbReference type="SAM" id="Coils"/>
    </source>
</evidence>
<evidence type="ECO:0000256" key="5">
    <source>
        <dbReference type="ARBA" id="ARBA00022833"/>
    </source>
</evidence>
<dbReference type="Pfam" id="PF05485">
    <property type="entry name" value="THAP"/>
    <property type="match status" value="1"/>
</dbReference>
<keyword evidence="7 13" id="KW-0175">Coiled coil</keyword>
<keyword evidence="3" id="KW-0479">Metal-binding</keyword>
<dbReference type="GO" id="GO:0043565">
    <property type="term" value="F:sequence-specific DNA binding"/>
    <property type="evidence" value="ECO:0007669"/>
    <property type="project" value="InterPro"/>
</dbReference>
<gene>
    <name evidence="15" type="ORF">PAPOLLO_LOCUS5071</name>
</gene>
<name>A0A8S3WED7_PARAO</name>